<dbReference type="EMBL" id="JAGTTL010000031">
    <property type="protein sequence ID" value="KAK6297144.1"/>
    <property type="molecule type" value="Genomic_DNA"/>
</dbReference>
<evidence type="ECO:0008006" key="7">
    <source>
        <dbReference type="Google" id="ProtNLM"/>
    </source>
</evidence>
<keyword evidence="3" id="KW-0547">Nucleotide-binding</keyword>
<evidence type="ECO:0000313" key="5">
    <source>
        <dbReference type="EMBL" id="KAK6297144.1"/>
    </source>
</evidence>
<keyword evidence="4" id="KW-0067">ATP-binding</keyword>
<evidence type="ECO:0000256" key="4">
    <source>
        <dbReference type="ARBA" id="ARBA00022840"/>
    </source>
</evidence>
<gene>
    <name evidence="5" type="ORF">J4Q44_G00317270</name>
</gene>
<keyword evidence="2" id="KW-0436">Ligase</keyword>
<sequence length="135" mass="15191">MRTTPRTPSQTVKHGGGNIILWGCFSAKGTGRLHRIEGRIDGPLYREILATTPPTPSFPHHLKRQVENARAFGLPVVVAINTFSTDTDAELGLVCEQAKLAGPWKRCHAHTGLKGAPERWRWVRQYRGQLRHHTR</sequence>
<dbReference type="Pfam" id="PF01268">
    <property type="entry name" value="FTHFS"/>
    <property type="match status" value="1"/>
</dbReference>
<dbReference type="InterPro" id="IPR027417">
    <property type="entry name" value="P-loop_NTPase"/>
</dbReference>
<accession>A0AAN8KLP6</accession>
<evidence type="ECO:0000256" key="2">
    <source>
        <dbReference type="ARBA" id="ARBA00022598"/>
    </source>
</evidence>
<evidence type="ECO:0000313" key="6">
    <source>
        <dbReference type="Proteomes" id="UP001356427"/>
    </source>
</evidence>
<name>A0AAN8KLP6_9TELE</name>
<evidence type="ECO:0000256" key="3">
    <source>
        <dbReference type="ARBA" id="ARBA00022741"/>
    </source>
</evidence>
<evidence type="ECO:0000256" key="1">
    <source>
        <dbReference type="ARBA" id="ARBA00022563"/>
    </source>
</evidence>
<organism evidence="5 6">
    <name type="scientific">Coregonus suidteri</name>
    <dbReference type="NCBI Taxonomy" id="861788"/>
    <lineage>
        <taxon>Eukaryota</taxon>
        <taxon>Metazoa</taxon>
        <taxon>Chordata</taxon>
        <taxon>Craniata</taxon>
        <taxon>Vertebrata</taxon>
        <taxon>Euteleostomi</taxon>
        <taxon>Actinopterygii</taxon>
        <taxon>Neopterygii</taxon>
        <taxon>Teleostei</taxon>
        <taxon>Protacanthopterygii</taxon>
        <taxon>Salmoniformes</taxon>
        <taxon>Salmonidae</taxon>
        <taxon>Coregoninae</taxon>
        <taxon>Coregonus</taxon>
    </lineage>
</organism>
<dbReference type="GO" id="GO:0005524">
    <property type="term" value="F:ATP binding"/>
    <property type="evidence" value="ECO:0007669"/>
    <property type="project" value="UniProtKB-KW"/>
</dbReference>
<protein>
    <recommendedName>
        <fullName evidence="7">Formate--tetrahydrofolate ligase</fullName>
    </recommendedName>
</protein>
<dbReference type="GO" id="GO:0004329">
    <property type="term" value="F:formate-tetrahydrofolate ligase activity"/>
    <property type="evidence" value="ECO:0007669"/>
    <property type="project" value="InterPro"/>
</dbReference>
<dbReference type="SUPFAM" id="SSF52540">
    <property type="entry name" value="P-loop containing nucleoside triphosphate hydrolases"/>
    <property type="match status" value="1"/>
</dbReference>
<proteinExistence type="predicted"/>
<dbReference type="AlphaFoldDB" id="A0AAN8KLP6"/>
<dbReference type="Gene3D" id="3.40.50.300">
    <property type="entry name" value="P-loop containing nucleotide triphosphate hydrolases"/>
    <property type="match status" value="1"/>
</dbReference>
<comment type="caution">
    <text evidence="5">The sequence shown here is derived from an EMBL/GenBank/DDBJ whole genome shotgun (WGS) entry which is preliminary data.</text>
</comment>
<dbReference type="GO" id="GO:0006730">
    <property type="term" value="P:one-carbon metabolic process"/>
    <property type="evidence" value="ECO:0007669"/>
    <property type="project" value="UniProtKB-KW"/>
</dbReference>
<reference evidence="5 6" key="1">
    <citation type="submission" date="2021-04" db="EMBL/GenBank/DDBJ databases">
        <authorList>
            <person name="De Guttry C."/>
            <person name="Zahm M."/>
            <person name="Klopp C."/>
            <person name="Cabau C."/>
            <person name="Louis A."/>
            <person name="Berthelot C."/>
            <person name="Parey E."/>
            <person name="Roest Crollius H."/>
            <person name="Montfort J."/>
            <person name="Robinson-Rechavi M."/>
            <person name="Bucao C."/>
            <person name="Bouchez O."/>
            <person name="Gislard M."/>
            <person name="Lluch J."/>
            <person name="Milhes M."/>
            <person name="Lampietro C."/>
            <person name="Lopez Roques C."/>
            <person name="Donnadieu C."/>
            <person name="Braasch I."/>
            <person name="Desvignes T."/>
            <person name="Postlethwait J."/>
            <person name="Bobe J."/>
            <person name="Wedekind C."/>
            <person name="Guiguen Y."/>
        </authorList>
    </citation>
    <scope>NUCLEOTIDE SEQUENCE [LARGE SCALE GENOMIC DNA]</scope>
    <source>
        <strain evidence="5">Cs_M1</strain>
        <tissue evidence="5">Blood</tissue>
    </source>
</reference>
<dbReference type="InterPro" id="IPR000559">
    <property type="entry name" value="Formate_THF_ligase"/>
</dbReference>
<keyword evidence="6" id="KW-1185">Reference proteome</keyword>
<keyword evidence="1" id="KW-0554">One-carbon metabolism</keyword>
<dbReference type="Proteomes" id="UP001356427">
    <property type="component" value="Unassembled WGS sequence"/>
</dbReference>